<evidence type="ECO:0000313" key="2">
    <source>
        <dbReference type="EMBL" id="AAM06673.1"/>
    </source>
</evidence>
<dbReference type="AlphaFoldDB" id="Q8TKU1"/>
<keyword evidence="1" id="KW-0812">Transmembrane</keyword>
<dbReference type="EMBL" id="AE010299">
    <property type="protein sequence ID" value="AAM06673.1"/>
    <property type="molecule type" value="Genomic_DNA"/>
</dbReference>
<dbReference type="EnsemblBacteria" id="AAM06673">
    <property type="protein sequence ID" value="AAM06673"/>
    <property type="gene ID" value="MA_3303"/>
</dbReference>
<gene>
    <name evidence="2" type="ordered locus">MA_3303</name>
</gene>
<dbReference type="InParanoid" id="Q8TKU1"/>
<organism evidence="2 3">
    <name type="scientific">Methanosarcina acetivorans (strain ATCC 35395 / DSM 2834 / JCM 12185 / C2A)</name>
    <dbReference type="NCBI Taxonomy" id="188937"/>
    <lineage>
        <taxon>Archaea</taxon>
        <taxon>Methanobacteriati</taxon>
        <taxon>Methanobacteriota</taxon>
        <taxon>Stenosarchaea group</taxon>
        <taxon>Methanomicrobia</taxon>
        <taxon>Methanosarcinales</taxon>
        <taxon>Methanosarcinaceae</taxon>
        <taxon>Methanosarcina</taxon>
    </lineage>
</organism>
<feature type="transmembrane region" description="Helical" evidence="1">
    <location>
        <begin position="21"/>
        <end position="40"/>
    </location>
</feature>
<protein>
    <submittedName>
        <fullName evidence="2">Uncharacterized protein</fullName>
    </submittedName>
</protein>
<proteinExistence type="predicted"/>
<evidence type="ECO:0000313" key="3">
    <source>
        <dbReference type="Proteomes" id="UP000002487"/>
    </source>
</evidence>
<name>Q8TKU1_METAC</name>
<dbReference type="STRING" id="188937.MA_3303"/>
<dbReference type="HOGENOM" id="CLU_2695721_0_0_2"/>
<reference evidence="2 3" key="1">
    <citation type="journal article" date="2002" name="Genome Res.">
        <title>The genome of Methanosarcina acetivorans reveals extensive metabolic and physiological diversity.</title>
        <authorList>
            <person name="Galagan J.E."/>
            <person name="Nusbaum C."/>
            <person name="Roy A."/>
            <person name="Endrizzi M.G."/>
            <person name="Macdonald P."/>
            <person name="FitzHugh W."/>
            <person name="Calvo S."/>
            <person name="Engels R."/>
            <person name="Smirnov S."/>
            <person name="Atnoor D."/>
            <person name="Brown A."/>
            <person name="Allen N."/>
            <person name="Naylor J."/>
            <person name="Stange-Thomann N."/>
            <person name="DeArellano K."/>
            <person name="Johnson R."/>
            <person name="Linton L."/>
            <person name="McEwan P."/>
            <person name="McKernan K."/>
            <person name="Talamas J."/>
            <person name="Tirrell A."/>
            <person name="Ye W."/>
            <person name="Zimmer A."/>
            <person name="Barber R.D."/>
            <person name="Cann I."/>
            <person name="Graham D.E."/>
            <person name="Grahame D.A."/>
            <person name="Guss A."/>
            <person name="Hedderich R."/>
            <person name="Ingram-Smith C."/>
            <person name="Kuettner C.H."/>
            <person name="Krzycki J.A."/>
            <person name="Leigh J.A."/>
            <person name="Li W."/>
            <person name="Liu J."/>
            <person name="Mukhopadhyay B."/>
            <person name="Reeve J.N."/>
            <person name="Smith K."/>
            <person name="Springer T.A."/>
            <person name="Umayam L.A."/>
            <person name="White O."/>
            <person name="White R.H."/>
            <person name="de Macario E.C."/>
            <person name="Ferry J.G."/>
            <person name="Jarrell K.F."/>
            <person name="Jing H."/>
            <person name="Macario A.J.L."/>
            <person name="Paulsen I."/>
            <person name="Pritchett M."/>
            <person name="Sowers K.R."/>
            <person name="Swanson R.V."/>
            <person name="Zinder S.H."/>
            <person name="Lander E."/>
            <person name="Metcalf W.W."/>
            <person name="Birren B."/>
        </authorList>
    </citation>
    <scope>NUCLEOTIDE SEQUENCE [LARGE SCALE GENOMIC DNA]</scope>
    <source>
        <strain evidence="3">ATCC 35395 / DSM 2834 / JCM 12185 / C2A</strain>
    </source>
</reference>
<dbReference type="Proteomes" id="UP000002487">
    <property type="component" value="Chromosome"/>
</dbReference>
<sequence length="73" mass="9146">MEFQWPHEILAFFGSYLFQEFLLLFCFFPDFLFFSIFALLEYFQEMSQISWEDCHSFLRFFRTIFLICVRVRI</sequence>
<accession>Q8TKU1</accession>
<dbReference type="KEGG" id="mac:MA_3303"/>
<keyword evidence="3" id="KW-1185">Reference proteome</keyword>
<evidence type="ECO:0000256" key="1">
    <source>
        <dbReference type="SAM" id="Phobius"/>
    </source>
</evidence>
<keyword evidence="1" id="KW-0472">Membrane</keyword>
<keyword evidence="1" id="KW-1133">Transmembrane helix</keyword>